<protein>
    <submittedName>
        <fullName evidence="1">Uncharacterized protein</fullName>
    </submittedName>
</protein>
<evidence type="ECO:0000313" key="2">
    <source>
        <dbReference type="Proteomes" id="UP000249915"/>
    </source>
</evidence>
<accession>A0A2V4ALM4</accession>
<keyword evidence="2" id="KW-1185">Reference proteome</keyword>
<dbReference type="RefSeq" id="WP_112284012.1">
    <property type="nucleotide sequence ID" value="NZ_MASW01000006.1"/>
</dbReference>
<reference evidence="1 2" key="1">
    <citation type="submission" date="2016-07" db="EMBL/GenBank/DDBJ databases">
        <title>Draft genome sequence of Prauserella muralis DSM 45305, isolated from a mould-covered wall in an indoor environment.</title>
        <authorList>
            <person name="Ruckert C."/>
            <person name="Albersmeier A."/>
            <person name="Jiang C.-L."/>
            <person name="Jiang Y."/>
            <person name="Kalinowski J."/>
            <person name="Schneider O."/>
            <person name="Winkler A."/>
            <person name="Zotchev S.B."/>
        </authorList>
    </citation>
    <scope>NUCLEOTIDE SEQUENCE [LARGE SCALE GENOMIC DNA]</scope>
    <source>
        <strain evidence="1 2">DSM 45305</strain>
    </source>
</reference>
<organism evidence="1 2">
    <name type="scientific">Prauserella muralis</name>
    <dbReference type="NCBI Taxonomy" id="588067"/>
    <lineage>
        <taxon>Bacteria</taxon>
        <taxon>Bacillati</taxon>
        <taxon>Actinomycetota</taxon>
        <taxon>Actinomycetes</taxon>
        <taxon>Pseudonocardiales</taxon>
        <taxon>Pseudonocardiaceae</taxon>
        <taxon>Prauserella</taxon>
    </lineage>
</organism>
<name>A0A2V4ALM4_9PSEU</name>
<proteinExistence type="predicted"/>
<dbReference type="AlphaFoldDB" id="A0A2V4ALM4"/>
<evidence type="ECO:0000313" key="1">
    <source>
        <dbReference type="EMBL" id="PXY20874.1"/>
    </source>
</evidence>
<dbReference type="EMBL" id="MASW01000006">
    <property type="protein sequence ID" value="PXY20874.1"/>
    <property type="molecule type" value="Genomic_DNA"/>
</dbReference>
<comment type="caution">
    <text evidence="1">The sequence shown here is derived from an EMBL/GenBank/DDBJ whole genome shotgun (WGS) entry which is preliminary data.</text>
</comment>
<sequence>MSLAFQQMTRAVPGLRASAEDYNVALDNLDDHETRLSAVEAGGAAITMAGFLDLDPNVSGFKPAATNTYEVYSTGGATYIRFPNPGRQVSVTGDAKAHAYANTQGAGIRGGLKVDISFDNGASWETSAASPLAGTAGGTSAAERTCFVAAQYCRKGVPTGDVLVRVLGYREGDASLFRATLSAMMLGGDGTTTG</sequence>
<dbReference type="Proteomes" id="UP000249915">
    <property type="component" value="Unassembled WGS sequence"/>
</dbReference>
<gene>
    <name evidence="1" type="ORF">BAY60_25560</name>
</gene>